<dbReference type="PANTHER" id="PTHR43156:SF2">
    <property type="entry name" value="STAGE II SPORULATION PROTEIN E"/>
    <property type="match status" value="1"/>
</dbReference>
<dbReference type="Gene3D" id="3.40.50.2300">
    <property type="match status" value="1"/>
</dbReference>
<dbReference type="Pfam" id="PF07228">
    <property type="entry name" value="SpoIIE"/>
    <property type="match status" value="1"/>
</dbReference>
<dbReference type="PROSITE" id="PS50110">
    <property type="entry name" value="RESPONSE_REGULATORY"/>
    <property type="match status" value="1"/>
</dbReference>
<sequence length="514" mass="56006">MNLFQSEAEPTLDGISVVRRALRRRLSNLHIPVQVSDDLQLILSEWGANLITHASMKPTKISVSLDMKGMTLVLSIRDNGSPYPEVLDCLSTLSPALPDPMTLENGRGLELLHTFSDGLRYATRAPEGRVENTLSFSRDLMDNRPTILVVDDDPALAKSYAAFLDANFRSLTATSLEEAQRKATTQPVDLILTDYHLEDGTGETLISLLENDRGRLPAPLLVITGDTSVRLKEKLEERGVESIISKPVRPRELNRLVKNALGRSHRQQAFLLRHFETVYRDLRGEAREWRQLGDILIEHLAAARDTGSGDAVIMTRSAEATRLILVDMVGHGVSAQAGSVAFLSILRTVNALSPALSCVEYVRTINRLMTQDLELSGLLSTFLVADVLEGGRLHLASAGHVPPIVAEGNRAHPLTVSGGLIGLAGDDDFEQVDYTLRPGECMFLVSDGLDPSGLASGDPLPDWLQRAMTAFASSPEPDPAQGERRKALLSAINAALGPEPADDWTLLAVTRSRS</sequence>
<dbReference type="SMART" id="SM00331">
    <property type="entry name" value="PP2C_SIG"/>
    <property type="match status" value="1"/>
</dbReference>
<dbReference type="InterPro" id="IPR001932">
    <property type="entry name" value="PPM-type_phosphatase-like_dom"/>
</dbReference>
<accession>A0A1U7JLY6</accession>
<dbReference type="InterPro" id="IPR036890">
    <property type="entry name" value="HATPase_C_sf"/>
</dbReference>
<dbReference type="InterPro" id="IPR036457">
    <property type="entry name" value="PPM-type-like_dom_sf"/>
</dbReference>
<dbReference type="Proteomes" id="UP000185783">
    <property type="component" value="Unassembled WGS sequence"/>
</dbReference>
<name>A0A1U7JLY6_9HYPH</name>
<dbReference type="SMART" id="SM00448">
    <property type="entry name" value="REC"/>
    <property type="match status" value="1"/>
</dbReference>
<evidence type="ECO:0000256" key="1">
    <source>
        <dbReference type="ARBA" id="ARBA00022801"/>
    </source>
</evidence>
<evidence type="ECO:0000256" key="2">
    <source>
        <dbReference type="PROSITE-ProRule" id="PRU00169"/>
    </source>
</evidence>
<dbReference type="CDD" id="cd16936">
    <property type="entry name" value="HATPase_RsbW-like"/>
    <property type="match status" value="1"/>
</dbReference>
<evidence type="ECO:0000259" key="3">
    <source>
        <dbReference type="PROSITE" id="PS50110"/>
    </source>
</evidence>
<dbReference type="Pfam" id="PF13581">
    <property type="entry name" value="HATPase_c_2"/>
    <property type="match status" value="1"/>
</dbReference>
<dbReference type="GO" id="GO:0016791">
    <property type="term" value="F:phosphatase activity"/>
    <property type="evidence" value="ECO:0007669"/>
    <property type="project" value="TreeGrafter"/>
</dbReference>
<proteinExistence type="predicted"/>
<dbReference type="Gene3D" id="3.30.565.10">
    <property type="entry name" value="Histidine kinase-like ATPase, C-terminal domain"/>
    <property type="match status" value="1"/>
</dbReference>
<dbReference type="InterPro" id="IPR011006">
    <property type="entry name" value="CheY-like_superfamily"/>
</dbReference>
<dbReference type="PANTHER" id="PTHR43156">
    <property type="entry name" value="STAGE II SPORULATION PROTEIN E-RELATED"/>
    <property type="match status" value="1"/>
</dbReference>
<dbReference type="STRING" id="197461.A3843_01975"/>
<reference evidence="4 5" key="1">
    <citation type="submission" date="2016-03" db="EMBL/GenBank/DDBJ databases">
        <title>Genome sequence of Nesiotobacter sp. nov., a moderately halophilic alphaproteobacterium isolated from the Yellow Sea, China.</title>
        <authorList>
            <person name="Zhang G."/>
            <person name="Zhang R."/>
        </authorList>
    </citation>
    <scope>NUCLEOTIDE SEQUENCE [LARGE SCALE GENOMIC DNA]</scope>
    <source>
        <strain evidence="4 5">WB1-6</strain>
    </source>
</reference>
<dbReference type="RefSeq" id="WP_028483099.1">
    <property type="nucleotide sequence ID" value="NZ_LVVZ01000004.1"/>
</dbReference>
<feature type="modified residue" description="4-aspartylphosphate" evidence="2">
    <location>
        <position position="194"/>
    </location>
</feature>
<dbReference type="EMBL" id="LVVZ01000004">
    <property type="protein sequence ID" value="OKL45725.1"/>
    <property type="molecule type" value="Genomic_DNA"/>
</dbReference>
<feature type="domain" description="Response regulatory" evidence="3">
    <location>
        <begin position="146"/>
        <end position="261"/>
    </location>
</feature>
<dbReference type="InterPro" id="IPR052016">
    <property type="entry name" value="Bact_Sigma-Reg"/>
</dbReference>
<keyword evidence="2" id="KW-0597">Phosphoprotein</keyword>
<dbReference type="CDD" id="cd00156">
    <property type="entry name" value="REC"/>
    <property type="match status" value="1"/>
</dbReference>
<dbReference type="GO" id="GO:0000160">
    <property type="term" value="P:phosphorelay signal transduction system"/>
    <property type="evidence" value="ECO:0007669"/>
    <property type="project" value="InterPro"/>
</dbReference>
<organism evidence="4 5">
    <name type="scientific">Pseudovibrio exalbescens</name>
    <dbReference type="NCBI Taxonomy" id="197461"/>
    <lineage>
        <taxon>Bacteria</taxon>
        <taxon>Pseudomonadati</taxon>
        <taxon>Pseudomonadota</taxon>
        <taxon>Alphaproteobacteria</taxon>
        <taxon>Hyphomicrobiales</taxon>
        <taxon>Stappiaceae</taxon>
        <taxon>Pseudovibrio</taxon>
    </lineage>
</organism>
<gene>
    <name evidence="4" type="ORF">A3843_01975</name>
</gene>
<dbReference type="InterPro" id="IPR003594">
    <property type="entry name" value="HATPase_dom"/>
</dbReference>
<dbReference type="InterPro" id="IPR001789">
    <property type="entry name" value="Sig_transdc_resp-reg_receiver"/>
</dbReference>
<protein>
    <recommendedName>
        <fullName evidence="3">Response regulatory domain-containing protein</fullName>
    </recommendedName>
</protein>
<evidence type="ECO:0000313" key="4">
    <source>
        <dbReference type="EMBL" id="OKL45725.1"/>
    </source>
</evidence>
<dbReference type="AlphaFoldDB" id="A0A1U7JLY6"/>
<dbReference type="SUPFAM" id="SSF52172">
    <property type="entry name" value="CheY-like"/>
    <property type="match status" value="1"/>
</dbReference>
<dbReference type="Gene3D" id="3.60.40.10">
    <property type="entry name" value="PPM-type phosphatase domain"/>
    <property type="match status" value="1"/>
</dbReference>
<keyword evidence="1" id="KW-0378">Hydrolase</keyword>
<keyword evidence="5" id="KW-1185">Reference proteome</keyword>
<dbReference type="SUPFAM" id="SSF81606">
    <property type="entry name" value="PP2C-like"/>
    <property type="match status" value="1"/>
</dbReference>
<dbReference type="Pfam" id="PF00072">
    <property type="entry name" value="Response_reg"/>
    <property type="match status" value="1"/>
</dbReference>
<evidence type="ECO:0000313" key="5">
    <source>
        <dbReference type="Proteomes" id="UP000185783"/>
    </source>
</evidence>
<comment type="caution">
    <text evidence="4">The sequence shown here is derived from an EMBL/GenBank/DDBJ whole genome shotgun (WGS) entry which is preliminary data.</text>
</comment>